<dbReference type="CDD" id="cd01392">
    <property type="entry name" value="HTH_LacI"/>
    <property type="match status" value="1"/>
</dbReference>
<dbReference type="SUPFAM" id="SSF47413">
    <property type="entry name" value="lambda repressor-like DNA-binding domains"/>
    <property type="match status" value="1"/>
</dbReference>
<dbReference type="EMBL" id="FQVM01000020">
    <property type="protein sequence ID" value="SHE96152.1"/>
    <property type="molecule type" value="Genomic_DNA"/>
</dbReference>
<dbReference type="AlphaFoldDB" id="A0A1M4XSC4"/>
<dbReference type="Gene3D" id="1.10.260.40">
    <property type="entry name" value="lambda repressor-like DNA-binding domains"/>
    <property type="match status" value="1"/>
</dbReference>
<dbReference type="InterPro" id="IPR046335">
    <property type="entry name" value="LacI/GalR-like_sensor"/>
</dbReference>
<dbReference type="PROSITE" id="PS00356">
    <property type="entry name" value="HTH_LACI_1"/>
    <property type="match status" value="1"/>
</dbReference>
<dbReference type="CDD" id="cd06267">
    <property type="entry name" value="PBP1_LacI_sugar_binding-like"/>
    <property type="match status" value="1"/>
</dbReference>
<protein>
    <submittedName>
        <fullName evidence="5">Transcriptional regulator, LacI family</fullName>
    </submittedName>
</protein>
<dbReference type="GO" id="GO:0003700">
    <property type="term" value="F:DNA-binding transcription factor activity"/>
    <property type="evidence" value="ECO:0007669"/>
    <property type="project" value="TreeGrafter"/>
</dbReference>
<keyword evidence="2" id="KW-0238">DNA-binding</keyword>
<dbReference type="InterPro" id="IPR028082">
    <property type="entry name" value="Peripla_BP_I"/>
</dbReference>
<evidence type="ECO:0000256" key="2">
    <source>
        <dbReference type="ARBA" id="ARBA00023125"/>
    </source>
</evidence>
<dbReference type="STRING" id="1533.SAMN05443638_12024"/>
<dbReference type="SUPFAM" id="SSF53822">
    <property type="entry name" value="Periplasmic binding protein-like I"/>
    <property type="match status" value="1"/>
</dbReference>
<evidence type="ECO:0000259" key="4">
    <source>
        <dbReference type="PROSITE" id="PS50932"/>
    </source>
</evidence>
<dbReference type="InterPro" id="IPR000843">
    <property type="entry name" value="HTH_LacI"/>
</dbReference>
<dbReference type="InterPro" id="IPR010982">
    <property type="entry name" value="Lambda_DNA-bd_dom_sf"/>
</dbReference>
<dbReference type="PRINTS" id="PR00036">
    <property type="entry name" value="HTHLACI"/>
</dbReference>
<evidence type="ECO:0000256" key="1">
    <source>
        <dbReference type="ARBA" id="ARBA00023015"/>
    </source>
</evidence>
<dbReference type="OrthoDB" id="9775106at2"/>
<keyword evidence="1" id="KW-0805">Transcription regulation</keyword>
<dbReference type="Proteomes" id="UP000184035">
    <property type="component" value="Unassembled WGS sequence"/>
</dbReference>
<dbReference type="Pfam" id="PF13377">
    <property type="entry name" value="Peripla_BP_3"/>
    <property type="match status" value="1"/>
</dbReference>
<dbReference type="Pfam" id="PF00356">
    <property type="entry name" value="LacI"/>
    <property type="match status" value="1"/>
</dbReference>
<reference evidence="5 6" key="1">
    <citation type="submission" date="2016-11" db="EMBL/GenBank/DDBJ databases">
        <authorList>
            <person name="Jaros S."/>
            <person name="Januszkiewicz K."/>
            <person name="Wedrychowicz H."/>
        </authorList>
    </citation>
    <scope>NUCLEOTIDE SEQUENCE [LARGE SCALE GENOMIC DNA]</scope>
    <source>
        <strain evidence="5 6">DSM 2631</strain>
    </source>
</reference>
<organism evidence="5 6">
    <name type="scientific">Clostridium fallax</name>
    <dbReference type="NCBI Taxonomy" id="1533"/>
    <lineage>
        <taxon>Bacteria</taxon>
        <taxon>Bacillati</taxon>
        <taxon>Bacillota</taxon>
        <taxon>Clostridia</taxon>
        <taxon>Eubacteriales</taxon>
        <taxon>Clostridiaceae</taxon>
        <taxon>Clostridium</taxon>
    </lineage>
</organism>
<accession>A0A1M4XSC4</accession>
<name>A0A1M4XSC4_9CLOT</name>
<dbReference type="PANTHER" id="PTHR30146:SF109">
    <property type="entry name" value="HTH-TYPE TRANSCRIPTIONAL REGULATOR GALS"/>
    <property type="match status" value="1"/>
</dbReference>
<keyword evidence="6" id="KW-1185">Reference proteome</keyword>
<dbReference type="SMART" id="SM00354">
    <property type="entry name" value="HTH_LACI"/>
    <property type="match status" value="1"/>
</dbReference>
<dbReference type="RefSeq" id="WP_072896792.1">
    <property type="nucleotide sequence ID" value="NZ_FQVM01000020.1"/>
</dbReference>
<dbReference type="Gene3D" id="3.40.50.2300">
    <property type="match status" value="2"/>
</dbReference>
<evidence type="ECO:0000313" key="6">
    <source>
        <dbReference type="Proteomes" id="UP000184035"/>
    </source>
</evidence>
<gene>
    <name evidence="5" type="ORF">SAMN05443638_12024</name>
</gene>
<evidence type="ECO:0000313" key="5">
    <source>
        <dbReference type="EMBL" id="SHE96152.1"/>
    </source>
</evidence>
<proteinExistence type="predicted"/>
<evidence type="ECO:0000256" key="3">
    <source>
        <dbReference type="ARBA" id="ARBA00023163"/>
    </source>
</evidence>
<dbReference type="PANTHER" id="PTHR30146">
    <property type="entry name" value="LACI-RELATED TRANSCRIPTIONAL REPRESSOR"/>
    <property type="match status" value="1"/>
</dbReference>
<sequence>MNIKDIAKISGVGVSTVSRVINNHPDVKDETREKVLKIIKEVNFVPNNGARMLKRNNLKHVGVLLKGVYNPFFAEILKTISSEIEKQGYSMILQHYDNSSDEDIDKVVAFIKEKRLQGVICLGGNFQNLNDDRLINIKKPIVLTSVSTDEGTKLKNISVIGIDNKKAGYEATKYLIEKGHRNLAIILGKSDDWCIGNLRLEGFKKALKDYNIEFDEKSVLLGDFDFNKAYLETLNLLKKNKNITGIFAISDIMAIGAAKAVFRSNMKVGEDISIIGFDGLEMAKFYEPSITSIKQPMDHMAKESVKLLFDLIKGESNHKQVVLPIKLIEGESCKDLNKK</sequence>
<keyword evidence="3" id="KW-0804">Transcription</keyword>
<dbReference type="PROSITE" id="PS50932">
    <property type="entry name" value="HTH_LACI_2"/>
    <property type="match status" value="1"/>
</dbReference>
<dbReference type="GO" id="GO:0000976">
    <property type="term" value="F:transcription cis-regulatory region binding"/>
    <property type="evidence" value="ECO:0007669"/>
    <property type="project" value="TreeGrafter"/>
</dbReference>
<feature type="domain" description="HTH lacI-type" evidence="4">
    <location>
        <begin position="1"/>
        <end position="55"/>
    </location>
</feature>